<evidence type="ECO:0000256" key="1">
    <source>
        <dbReference type="SAM" id="Phobius"/>
    </source>
</evidence>
<evidence type="ECO:0000313" key="3">
    <source>
        <dbReference type="Proteomes" id="UP001408356"/>
    </source>
</evidence>
<keyword evidence="1" id="KW-0472">Membrane</keyword>
<name>A0ABR2V5A3_9PEZI</name>
<keyword evidence="1" id="KW-0812">Transmembrane</keyword>
<keyword evidence="3" id="KW-1185">Reference proteome</keyword>
<organism evidence="2 3">
    <name type="scientific">Seiridium unicorne</name>
    <dbReference type="NCBI Taxonomy" id="138068"/>
    <lineage>
        <taxon>Eukaryota</taxon>
        <taxon>Fungi</taxon>
        <taxon>Dikarya</taxon>
        <taxon>Ascomycota</taxon>
        <taxon>Pezizomycotina</taxon>
        <taxon>Sordariomycetes</taxon>
        <taxon>Xylariomycetidae</taxon>
        <taxon>Amphisphaeriales</taxon>
        <taxon>Sporocadaceae</taxon>
        <taxon>Seiridium</taxon>
    </lineage>
</organism>
<protein>
    <submittedName>
        <fullName evidence="2">Cyclochlorotine biosynthesis protein O</fullName>
    </submittedName>
</protein>
<dbReference type="EMBL" id="JARVKF010000168">
    <property type="protein sequence ID" value="KAK9421650.1"/>
    <property type="molecule type" value="Genomic_DNA"/>
</dbReference>
<keyword evidence="1" id="KW-1133">Transmembrane helix</keyword>
<proteinExistence type="predicted"/>
<dbReference type="Proteomes" id="UP001408356">
    <property type="component" value="Unassembled WGS sequence"/>
</dbReference>
<feature type="transmembrane region" description="Helical" evidence="1">
    <location>
        <begin position="31"/>
        <end position="52"/>
    </location>
</feature>
<reference evidence="2 3" key="1">
    <citation type="journal article" date="2024" name="J. Plant Pathol.">
        <title>Sequence and assembly of the genome of Seiridium unicorne, isolate CBS 538.82, causal agent of cypress canker disease.</title>
        <authorList>
            <person name="Scali E."/>
            <person name="Rocca G.D."/>
            <person name="Danti R."/>
            <person name="Garbelotto M."/>
            <person name="Barberini S."/>
            <person name="Baroncelli R."/>
            <person name="Emiliani G."/>
        </authorList>
    </citation>
    <scope>NUCLEOTIDE SEQUENCE [LARGE SCALE GENOMIC DNA]</scope>
    <source>
        <strain evidence="2 3">BM-138-508</strain>
    </source>
</reference>
<comment type="caution">
    <text evidence="2">The sequence shown here is derived from an EMBL/GenBank/DDBJ whole genome shotgun (WGS) entry which is preliminary data.</text>
</comment>
<sequence length="155" mass="17895">MAAGNSSYRYDLLEGHAMVAHNSENRKTRRFLYTFLTISSLVNILFIAKWFASISEETHLPNLSRASYAGLLNNIPVPFQWASEYSDIDNPRLDELWQFDGMFEYGMIALMDTEIESMSLLPSEQGFPWDPETPHLHQHIFLPRLDTSEDPPLRT</sequence>
<evidence type="ECO:0000313" key="2">
    <source>
        <dbReference type="EMBL" id="KAK9421650.1"/>
    </source>
</evidence>
<accession>A0ABR2V5A3</accession>
<gene>
    <name evidence="2" type="ORF">SUNI508_05580</name>
</gene>